<keyword evidence="19" id="KW-1185">Reference proteome</keyword>
<dbReference type="eggNOG" id="COG0558">
    <property type="taxonomic scope" value="Bacteria"/>
</dbReference>
<keyword evidence="11" id="KW-0443">Lipid metabolism</keyword>
<dbReference type="InterPro" id="IPR048254">
    <property type="entry name" value="CDP_ALCOHOL_P_TRANSF_CS"/>
</dbReference>
<gene>
    <name evidence="18" type="ordered locus">Mmar10_0768</name>
</gene>
<evidence type="ECO:0000313" key="18">
    <source>
        <dbReference type="EMBL" id="ABI65061.1"/>
    </source>
</evidence>
<organism evidence="18 19">
    <name type="scientific">Maricaulis maris (strain MCS10)</name>
    <name type="common">Caulobacter maris</name>
    <dbReference type="NCBI Taxonomy" id="394221"/>
    <lineage>
        <taxon>Bacteria</taxon>
        <taxon>Pseudomonadati</taxon>
        <taxon>Pseudomonadota</taxon>
        <taxon>Alphaproteobacteria</taxon>
        <taxon>Maricaulales</taxon>
        <taxon>Maricaulaceae</taxon>
        <taxon>Maricaulis</taxon>
    </lineage>
</organism>
<evidence type="ECO:0000256" key="10">
    <source>
        <dbReference type="ARBA" id="ARBA00022989"/>
    </source>
</evidence>
<comment type="pathway">
    <text evidence="2">Phospholipid metabolism; phosphatidylglycerol biosynthesis; phosphatidylglycerol from CDP-diacylglycerol: step 1/2.</text>
</comment>
<dbReference type="GO" id="GO:0046474">
    <property type="term" value="P:glycerophospholipid biosynthetic process"/>
    <property type="evidence" value="ECO:0007669"/>
    <property type="project" value="TreeGrafter"/>
</dbReference>
<dbReference type="InterPro" id="IPR043130">
    <property type="entry name" value="CDP-OH_PTrfase_TM_dom"/>
</dbReference>
<comment type="pathway">
    <text evidence="3">Lipid metabolism.</text>
</comment>
<evidence type="ECO:0000256" key="16">
    <source>
        <dbReference type="NCBIfam" id="TIGR00560"/>
    </source>
</evidence>
<evidence type="ECO:0000256" key="9">
    <source>
        <dbReference type="ARBA" id="ARBA00022692"/>
    </source>
</evidence>
<dbReference type="PIRSF" id="PIRSF000847">
    <property type="entry name" value="Phos_ph_gly_syn"/>
    <property type="match status" value="1"/>
</dbReference>
<dbReference type="NCBIfam" id="TIGR00560">
    <property type="entry name" value="pgsA"/>
    <property type="match status" value="1"/>
</dbReference>
<dbReference type="InterPro" id="IPR004570">
    <property type="entry name" value="Phosphatidylglycerol_P_synth"/>
</dbReference>
<keyword evidence="12" id="KW-0472">Membrane</keyword>
<evidence type="ECO:0000256" key="14">
    <source>
        <dbReference type="ARBA" id="ARBA00023264"/>
    </source>
</evidence>
<accession>Q0ARM6</accession>
<sequence length="186" mass="19737">MWTLPNVLTASRIVLVPLLFLALSHGGDRALVWALVVAGIAEVTDLLDGFIARRFNQASEFGAKFDPLADSLYRLGAFTALAANGLIPVWAIVVFAWRDVVVSYARLMMQSNGRAVGARLSGKLKAIVQGVAIIALLAAPLLPPDWIPATTAALIAQTSFWLAIVVTAWSGLDYLLAGLRNAGGKA</sequence>
<keyword evidence="7" id="KW-0444">Lipid biosynthesis</keyword>
<dbReference type="GO" id="GO:0008444">
    <property type="term" value="F:CDP-diacylglycerol-glycerol-3-phosphate 3-phosphatidyltransferase activity"/>
    <property type="evidence" value="ECO:0007669"/>
    <property type="project" value="UniProtKB-UniRule"/>
</dbReference>
<evidence type="ECO:0000256" key="3">
    <source>
        <dbReference type="ARBA" id="ARBA00005189"/>
    </source>
</evidence>
<dbReference type="InterPro" id="IPR000462">
    <property type="entry name" value="CDP-OH_P_trans"/>
</dbReference>
<dbReference type="PANTHER" id="PTHR14269">
    <property type="entry name" value="CDP-DIACYLGLYCEROL--GLYCEROL-3-PHOSPHATE 3-PHOSPHATIDYLTRANSFERASE-RELATED"/>
    <property type="match status" value="1"/>
</dbReference>
<name>Q0ARM6_MARMM</name>
<proteinExistence type="inferred from homology"/>
<evidence type="ECO:0000256" key="8">
    <source>
        <dbReference type="ARBA" id="ARBA00022679"/>
    </source>
</evidence>
<keyword evidence="9" id="KW-0812">Transmembrane</keyword>
<evidence type="ECO:0000256" key="11">
    <source>
        <dbReference type="ARBA" id="ARBA00023098"/>
    </source>
</evidence>
<keyword evidence="14" id="KW-1208">Phospholipid metabolism</keyword>
<evidence type="ECO:0000256" key="2">
    <source>
        <dbReference type="ARBA" id="ARBA00005042"/>
    </source>
</evidence>
<comment type="catalytic activity">
    <reaction evidence="15">
        <text>a CDP-1,2-diacyl-sn-glycerol + sn-glycerol 3-phosphate = a 1,2-diacyl-sn-glycero-3-phospho-(1'-sn-glycero-3'-phosphate) + CMP + H(+)</text>
        <dbReference type="Rhea" id="RHEA:12593"/>
        <dbReference type="ChEBI" id="CHEBI:15378"/>
        <dbReference type="ChEBI" id="CHEBI:57597"/>
        <dbReference type="ChEBI" id="CHEBI:58332"/>
        <dbReference type="ChEBI" id="CHEBI:60110"/>
        <dbReference type="ChEBI" id="CHEBI:60377"/>
        <dbReference type="EC" id="2.7.8.5"/>
    </reaction>
</comment>
<evidence type="ECO:0000256" key="12">
    <source>
        <dbReference type="ARBA" id="ARBA00023136"/>
    </source>
</evidence>
<reference evidence="18 19" key="1">
    <citation type="submission" date="2006-08" db="EMBL/GenBank/DDBJ databases">
        <title>Complete sequence of Maricaulis maris MCS10.</title>
        <authorList>
            <consortium name="US DOE Joint Genome Institute"/>
            <person name="Copeland A."/>
            <person name="Lucas S."/>
            <person name="Lapidus A."/>
            <person name="Barry K."/>
            <person name="Detter J.C."/>
            <person name="Glavina del Rio T."/>
            <person name="Hammon N."/>
            <person name="Israni S."/>
            <person name="Dalin E."/>
            <person name="Tice H."/>
            <person name="Pitluck S."/>
            <person name="Saunders E."/>
            <person name="Brettin T."/>
            <person name="Bruce D."/>
            <person name="Han C."/>
            <person name="Tapia R."/>
            <person name="Gilna P."/>
            <person name="Schmutz J."/>
            <person name="Larimer F."/>
            <person name="Land M."/>
            <person name="Hauser L."/>
            <person name="Kyrpides N."/>
            <person name="Mikhailova N."/>
            <person name="Viollier P."/>
            <person name="Stephens C."/>
            <person name="Richardson P."/>
        </authorList>
    </citation>
    <scope>NUCLEOTIDE SEQUENCE [LARGE SCALE GENOMIC DNA]</scope>
    <source>
        <strain evidence="18 19">MCS10</strain>
    </source>
</reference>
<evidence type="ECO:0000256" key="1">
    <source>
        <dbReference type="ARBA" id="ARBA00004141"/>
    </source>
</evidence>
<evidence type="ECO:0000256" key="17">
    <source>
        <dbReference type="RuleBase" id="RU003750"/>
    </source>
</evidence>
<dbReference type="PROSITE" id="PS00379">
    <property type="entry name" value="CDP_ALCOHOL_P_TRANSF"/>
    <property type="match status" value="1"/>
</dbReference>
<dbReference type="RefSeq" id="WP_011642708.1">
    <property type="nucleotide sequence ID" value="NC_008347.1"/>
</dbReference>
<dbReference type="InterPro" id="IPR050324">
    <property type="entry name" value="CDP-alcohol_PTase-I"/>
</dbReference>
<evidence type="ECO:0000256" key="7">
    <source>
        <dbReference type="ARBA" id="ARBA00022516"/>
    </source>
</evidence>
<dbReference type="PANTHER" id="PTHR14269:SF62">
    <property type="entry name" value="CDP-DIACYLGLYCEROL--GLYCEROL-3-PHOSPHATE 3-PHOSPHATIDYLTRANSFERASE 1, CHLOROPLASTIC"/>
    <property type="match status" value="1"/>
</dbReference>
<comment type="subcellular location">
    <subcellularLocation>
        <location evidence="1">Membrane</location>
        <topology evidence="1">Multi-pass membrane protein</topology>
    </subcellularLocation>
</comment>
<dbReference type="HOGENOM" id="CLU_051314_2_3_5"/>
<evidence type="ECO:0000313" key="19">
    <source>
        <dbReference type="Proteomes" id="UP000001964"/>
    </source>
</evidence>
<dbReference type="Pfam" id="PF01066">
    <property type="entry name" value="CDP-OH_P_transf"/>
    <property type="match status" value="1"/>
</dbReference>
<keyword evidence="10" id="KW-1133">Transmembrane helix</keyword>
<dbReference type="KEGG" id="mmr:Mmar10_0768"/>
<dbReference type="EMBL" id="CP000449">
    <property type="protein sequence ID" value="ABI65061.1"/>
    <property type="molecule type" value="Genomic_DNA"/>
</dbReference>
<dbReference type="Proteomes" id="UP000001964">
    <property type="component" value="Chromosome"/>
</dbReference>
<dbReference type="AlphaFoldDB" id="Q0ARM6"/>
<evidence type="ECO:0000256" key="13">
    <source>
        <dbReference type="ARBA" id="ARBA00023209"/>
    </source>
</evidence>
<dbReference type="GO" id="GO:0016020">
    <property type="term" value="C:membrane"/>
    <property type="evidence" value="ECO:0007669"/>
    <property type="project" value="UniProtKB-SubCell"/>
</dbReference>
<evidence type="ECO:0000256" key="15">
    <source>
        <dbReference type="ARBA" id="ARBA00048586"/>
    </source>
</evidence>
<dbReference type="EC" id="2.7.8.5" evidence="5 16"/>
<dbReference type="STRING" id="394221.Mmar10_0768"/>
<keyword evidence="8 17" id="KW-0808">Transferase</keyword>
<comment type="similarity">
    <text evidence="4 17">Belongs to the CDP-alcohol phosphatidyltransferase class-I family.</text>
</comment>
<evidence type="ECO:0000256" key="6">
    <source>
        <dbReference type="ARBA" id="ARBA00014944"/>
    </source>
</evidence>
<protein>
    <recommendedName>
        <fullName evidence="6 16">CDP-diacylglycerol--glycerol-3-phosphate 3-phosphatidyltransferase</fullName>
        <ecNumber evidence="5 16">2.7.8.5</ecNumber>
    </recommendedName>
</protein>
<evidence type="ECO:0000256" key="5">
    <source>
        <dbReference type="ARBA" id="ARBA00013170"/>
    </source>
</evidence>
<dbReference type="Gene3D" id="1.20.120.1760">
    <property type="match status" value="1"/>
</dbReference>
<evidence type="ECO:0000256" key="4">
    <source>
        <dbReference type="ARBA" id="ARBA00010441"/>
    </source>
</evidence>
<keyword evidence="13" id="KW-0594">Phospholipid biosynthesis</keyword>